<organism evidence="2">
    <name type="scientific">Streptomyces sp. R39</name>
    <dbReference type="NCBI Taxonomy" id="3238631"/>
    <lineage>
        <taxon>Bacteria</taxon>
        <taxon>Bacillati</taxon>
        <taxon>Actinomycetota</taxon>
        <taxon>Actinomycetes</taxon>
        <taxon>Kitasatosporales</taxon>
        <taxon>Streptomycetaceae</taxon>
        <taxon>Streptomyces</taxon>
    </lineage>
</organism>
<proteinExistence type="predicted"/>
<dbReference type="RefSeq" id="WP_369221046.1">
    <property type="nucleotide sequence ID" value="NZ_CP163441.1"/>
</dbReference>
<dbReference type="EMBL" id="CP163441">
    <property type="protein sequence ID" value="XDQ41386.1"/>
    <property type="molecule type" value="Genomic_DNA"/>
</dbReference>
<feature type="region of interest" description="Disordered" evidence="1">
    <location>
        <begin position="25"/>
        <end position="45"/>
    </location>
</feature>
<dbReference type="AlphaFoldDB" id="A0AB39QF28"/>
<gene>
    <name evidence="2" type="ORF">AB5J52_03335</name>
</gene>
<protein>
    <recommendedName>
        <fullName evidence="3">AraC family transcriptional regulator</fullName>
    </recommendedName>
</protein>
<evidence type="ECO:0008006" key="3">
    <source>
        <dbReference type="Google" id="ProtNLM"/>
    </source>
</evidence>
<evidence type="ECO:0000256" key="1">
    <source>
        <dbReference type="SAM" id="MobiDB-lite"/>
    </source>
</evidence>
<accession>A0AB39QF28</accession>
<sequence length="45" mass="4779">MAIVSATCTILPGFRGSEYQRRFGRAPGAGTVRPRSAREAVVTGQ</sequence>
<reference evidence="2" key="1">
    <citation type="submission" date="2024-07" db="EMBL/GenBank/DDBJ databases">
        <authorList>
            <person name="Yu S.T."/>
        </authorList>
    </citation>
    <scope>NUCLEOTIDE SEQUENCE</scope>
    <source>
        <strain evidence="2">R39</strain>
    </source>
</reference>
<name>A0AB39QF28_9ACTN</name>
<evidence type="ECO:0000313" key="2">
    <source>
        <dbReference type="EMBL" id="XDQ41386.1"/>
    </source>
</evidence>